<proteinExistence type="inferred from homology"/>
<dbReference type="InterPro" id="IPR036005">
    <property type="entry name" value="Creatinase/aminopeptidase-like"/>
</dbReference>
<evidence type="ECO:0000256" key="4">
    <source>
        <dbReference type="ARBA" id="ARBA00022723"/>
    </source>
</evidence>
<dbReference type="HAMAP" id="MF_01974">
    <property type="entry name" value="MetAP_1"/>
    <property type="match status" value="1"/>
</dbReference>
<dbReference type="EMBL" id="MWQY01000023">
    <property type="protein sequence ID" value="ORC31889.1"/>
    <property type="molecule type" value="Genomic_DNA"/>
</dbReference>
<dbReference type="GO" id="GO:0004239">
    <property type="term" value="F:initiator methionyl aminopeptidase activity"/>
    <property type="evidence" value="ECO:0007669"/>
    <property type="project" value="UniProtKB-UniRule"/>
</dbReference>
<comment type="cofactor">
    <cofactor evidence="6">
        <name>Co(2+)</name>
        <dbReference type="ChEBI" id="CHEBI:48828"/>
    </cofactor>
    <cofactor evidence="6">
        <name>Zn(2+)</name>
        <dbReference type="ChEBI" id="CHEBI:29105"/>
    </cofactor>
    <cofactor evidence="6">
        <name>Mn(2+)</name>
        <dbReference type="ChEBI" id="CHEBI:29035"/>
    </cofactor>
    <cofactor evidence="6">
        <name>Fe(2+)</name>
        <dbReference type="ChEBI" id="CHEBI:29033"/>
    </cofactor>
    <text evidence="6">Binds 2 divalent metal cations per subunit. Has a high-affinity and a low affinity metal-binding site. The true nature of the physiological cofactor is under debate. The enzyme is active with cobalt, zinc, manganese or divalent iron ions. Most likely, methionine aminopeptidases function as mononuclear Fe(2+)-metalloproteases under physiological conditions, and the catalytically relevant metal-binding site has been assigned to the histidine-containing high-affinity site.</text>
</comment>
<organism evidence="9 10">
    <name type="scientific">Marispirochaeta aestuarii</name>
    <dbReference type="NCBI Taxonomy" id="1963862"/>
    <lineage>
        <taxon>Bacteria</taxon>
        <taxon>Pseudomonadati</taxon>
        <taxon>Spirochaetota</taxon>
        <taxon>Spirochaetia</taxon>
        <taxon>Spirochaetales</taxon>
        <taxon>Spirochaetaceae</taxon>
        <taxon>Marispirochaeta</taxon>
    </lineage>
</organism>
<comment type="caution">
    <text evidence="9">The sequence shown here is derived from an EMBL/GenBank/DDBJ whole genome shotgun (WGS) entry which is preliminary data.</text>
</comment>
<dbReference type="EC" id="3.4.11.18" evidence="6 7"/>
<dbReference type="GO" id="GO:0070006">
    <property type="term" value="F:metalloaminopeptidase activity"/>
    <property type="evidence" value="ECO:0007669"/>
    <property type="project" value="UniProtKB-UniRule"/>
</dbReference>
<feature type="binding site" evidence="6">
    <location>
        <position position="239"/>
    </location>
    <ligand>
        <name>a divalent metal cation</name>
        <dbReference type="ChEBI" id="CHEBI:60240"/>
        <label>2</label>
        <note>catalytic</note>
    </ligand>
</feature>
<dbReference type="OrthoDB" id="369454at2"/>
<sequence length="268" mass="29357">MAVFSVNEVVLKTRPEIHRIRYACTPIEELFRSLPSVLKTGYPIEELRSYCLKFLRGQGCEPALRGFNGFPEDICISVNNVAAHGVSTAEVLQEGDLVTIDVTTVRDGWHGDGAWTFAVGRPGPAAKRLLRCAWQATREGILALKAGFYLSEVGKAIDSVARRYGCTVLPYFVGHGIGRSIHEEPKVLHTLVDQLPCPVVPGLVVTIEPIVSLGGSATKLLDDGWSQTTVDGSLTAQFEHTVAVFSTHTEVLTMRNQRDLLLDFPPFI</sequence>
<evidence type="ECO:0000259" key="8">
    <source>
        <dbReference type="Pfam" id="PF00557"/>
    </source>
</evidence>
<keyword evidence="2 6" id="KW-0031">Aminopeptidase</keyword>
<dbReference type="SUPFAM" id="SSF55920">
    <property type="entry name" value="Creatinase/aminopeptidase"/>
    <property type="match status" value="1"/>
</dbReference>
<comment type="subunit">
    <text evidence="6">Monomer.</text>
</comment>
<dbReference type="GO" id="GO:0006508">
    <property type="term" value="P:proteolysis"/>
    <property type="evidence" value="ECO:0007669"/>
    <property type="project" value="UniProtKB-KW"/>
</dbReference>
<keyword evidence="4 6" id="KW-0479">Metal-binding</keyword>
<feature type="binding site" evidence="6">
    <location>
        <position position="182"/>
    </location>
    <ligand>
        <name>substrate</name>
    </ligand>
</feature>
<evidence type="ECO:0000256" key="7">
    <source>
        <dbReference type="RuleBase" id="RU003653"/>
    </source>
</evidence>
<dbReference type="Proteomes" id="UP000192343">
    <property type="component" value="Unassembled WGS sequence"/>
</dbReference>
<evidence type="ECO:0000313" key="10">
    <source>
        <dbReference type="Proteomes" id="UP000192343"/>
    </source>
</evidence>
<dbReference type="RefSeq" id="WP_083052591.1">
    <property type="nucleotide sequence ID" value="NZ_MWQY01000023.1"/>
</dbReference>
<feature type="binding site" evidence="6">
    <location>
        <position position="112"/>
    </location>
    <ligand>
        <name>a divalent metal cation</name>
        <dbReference type="ChEBI" id="CHEBI:60240"/>
        <label>2</label>
        <note>catalytic</note>
    </ligand>
</feature>
<dbReference type="PRINTS" id="PR00599">
    <property type="entry name" value="MAPEPTIDASE"/>
</dbReference>
<keyword evidence="10" id="KW-1185">Reference proteome</keyword>
<dbReference type="NCBIfam" id="TIGR00500">
    <property type="entry name" value="met_pdase_I"/>
    <property type="match status" value="1"/>
</dbReference>
<evidence type="ECO:0000256" key="1">
    <source>
        <dbReference type="ARBA" id="ARBA00002521"/>
    </source>
</evidence>
<evidence type="ECO:0000256" key="2">
    <source>
        <dbReference type="ARBA" id="ARBA00022438"/>
    </source>
</evidence>
<feature type="binding site" evidence="6">
    <location>
        <position position="208"/>
    </location>
    <ligand>
        <name>a divalent metal cation</name>
        <dbReference type="ChEBI" id="CHEBI:60240"/>
        <label>2</label>
        <note>catalytic</note>
    </ligand>
</feature>
<comment type="similarity">
    <text evidence="6">Belongs to the peptidase M24A family. Methionine aminopeptidase type 1 subfamily.</text>
</comment>
<keyword evidence="3 6" id="KW-0645">Protease</keyword>
<feature type="binding site" evidence="6">
    <location>
        <position position="112"/>
    </location>
    <ligand>
        <name>a divalent metal cation</name>
        <dbReference type="ChEBI" id="CHEBI:60240"/>
        <label>1</label>
    </ligand>
</feature>
<dbReference type="PANTHER" id="PTHR43330">
    <property type="entry name" value="METHIONINE AMINOPEPTIDASE"/>
    <property type="match status" value="1"/>
</dbReference>
<name>A0A1Y1RU84_9SPIO</name>
<dbReference type="InterPro" id="IPR002467">
    <property type="entry name" value="Pept_M24A_MAP1"/>
</dbReference>
<dbReference type="InterPro" id="IPR000994">
    <property type="entry name" value="Pept_M24"/>
</dbReference>
<accession>A0A1Y1RU84</accession>
<feature type="binding site" evidence="6">
    <location>
        <position position="84"/>
    </location>
    <ligand>
        <name>substrate</name>
    </ligand>
</feature>
<evidence type="ECO:0000256" key="6">
    <source>
        <dbReference type="HAMAP-Rule" id="MF_01974"/>
    </source>
</evidence>
<keyword evidence="5 6" id="KW-0378">Hydrolase</keyword>
<dbReference type="STRING" id="1963862.B4O97_16635"/>
<dbReference type="Pfam" id="PF00557">
    <property type="entry name" value="Peptidase_M24"/>
    <property type="match status" value="1"/>
</dbReference>
<feature type="binding site" evidence="6">
    <location>
        <position position="239"/>
    </location>
    <ligand>
        <name>a divalent metal cation</name>
        <dbReference type="ChEBI" id="CHEBI:60240"/>
        <label>1</label>
    </ligand>
</feature>
<comment type="catalytic activity">
    <reaction evidence="6 7">
        <text>Release of N-terminal amino acids, preferentially methionine, from peptides and arylamides.</text>
        <dbReference type="EC" id="3.4.11.18"/>
    </reaction>
</comment>
<evidence type="ECO:0000256" key="5">
    <source>
        <dbReference type="ARBA" id="ARBA00022801"/>
    </source>
</evidence>
<dbReference type="GO" id="GO:0005829">
    <property type="term" value="C:cytosol"/>
    <property type="evidence" value="ECO:0007669"/>
    <property type="project" value="TreeGrafter"/>
</dbReference>
<evidence type="ECO:0000256" key="3">
    <source>
        <dbReference type="ARBA" id="ARBA00022670"/>
    </source>
</evidence>
<dbReference type="InterPro" id="IPR001714">
    <property type="entry name" value="Pept_M24_MAP"/>
</dbReference>
<feature type="domain" description="Peptidase M24" evidence="8">
    <location>
        <begin position="19"/>
        <end position="244"/>
    </location>
</feature>
<gene>
    <name evidence="6" type="primary">map</name>
    <name evidence="9" type="ORF">B4O97_16635</name>
</gene>
<dbReference type="GO" id="GO:0046872">
    <property type="term" value="F:metal ion binding"/>
    <property type="evidence" value="ECO:0007669"/>
    <property type="project" value="UniProtKB-UniRule"/>
</dbReference>
<evidence type="ECO:0000313" key="9">
    <source>
        <dbReference type="EMBL" id="ORC31889.1"/>
    </source>
</evidence>
<dbReference type="Gene3D" id="3.90.230.10">
    <property type="entry name" value="Creatinase/methionine aminopeptidase superfamily"/>
    <property type="match status" value="1"/>
</dbReference>
<comment type="function">
    <text evidence="1 6">Removes the N-terminal methionine from nascent proteins. The N-terminal methionine is often cleaved when the second residue in the primary sequence is small and uncharged (Met-Ala-, Cys, Gly, Pro, Ser, Thr, or Val). Requires deformylation of the N(alpha)-formylated initiator methionine before it can be hydrolyzed.</text>
</comment>
<feature type="binding site" evidence="6">
    <location>
        <position position="175"/>
    </location>
    <ligand>
        <name>a divalent metal cation</name>
        <dbReference type="ChEBI" id="CHEBI:60240"/>
        <label>2</label>
        <note>catalytic</note>
    </ligand>
</feature>
<protein>
    <recommendedName>
        <fullName evidence="6 7">Methionine aminopeptidase</fullName>
        <shortName evidence="6">MAP</shortName>
        <shortName evidence="6">MetAP</shortName>
        <ecNumber evidence="6 7">3.4.11.18</ecNumber>
    </recommendedName>
    <alternativeName>
        <fullName evidence="6">Peptidase M</fullName>
    </alternativeName>
</protein>
<reference evidence="9 10" key="1">
    <citation type="submission" date="2017-03" db="EMBL/GenBank/DDBJ databases">
        <title>Draft Genome sequence of Marispirochaeta sp. strain JC444.</title>
        <authorList>
            <person name="Shivani Y."/>
            <person name="Subhash Y."/>
            <person name="Sasikala C."/>
            <person name="Ramana C."/>
        </authorList>
    </citation>
    <scope>NUCLEOTIDE SEQUENCE [LARGE SCALE GENOMIC DNA]</scope>
    <source>
        <strain evidence="9 10">JC444</strain>
    </source>
</reference>
<dbReference type="AlphaFoldDB" id="A0A1Y1RU84"/>
<dbReference type="PANTHER" id="PTHR43330:SF27">
    <property type="entry name" value="METHIONINE AMINOPEPTIDASE"/>
    <property type="match status" value="1"/>
</dbReference>
<feature type="binding site" evidence="6">
    <location>
        <position position="101"/>
    </location>
    <ligand>
        <name>a divalent metal cation</name>
        <dbReference type="ChEBI" id="CHEBI:60240"/>
        <label>1</label>
    </ligand>
</feature>